<dbReference type="OrthoDB" id="9329195at2759"/>
<organism evidence="2 3">
    <name type="scientific">Albula glossodonta</name>
    <name type="common">roundjaw bonefish</name>
    <dbReference type="NCBI Taxonomy" id="121402"/>
    <lineage>
        <taxon>Eukaryota</taxon>
        <taxon>Metazoa</taxon>
        <taxon>Chordata</taxon>
        <taxon>Craniata</taxon>
        <taxon>Vertebrata</taxon>
        <taxon>Euteleostomi</taxon>
        <taxon>Actinopterygii</taxon>
        <taxon>Neopterygii</taxon>
        <taxon>Teleostei</taxon>
        <taxon>Albuliformes</taxon>
        <taxon>Albulidae</taxon>
        <taxon>Albula</taxon>
    </lineage>
</organism>
<protein>
    <submittedName>
        <fullName evidence="2">Uncharacterized protein</fullName>
    </submittedName>
</protein>
<evidence type="ECO:0000313" key="3">
    <source>
        <dbReference type="Proteomes" id="UP000824540"/>
    </source>
</evidence>
<name>A0A8T2PJL9_9TELE</name>
<reference evidence="2" key="1">
    <citation type="thesis" date="2021" institute="BYU ScholarsArchive" country="Provo, UT, USA">
        <title>Applications of and Algorithms for Genome Assembly and Genomic Analyses with an Emphasis on Marine Teleosts.</title>
        <authorList>
            <person name="Pickett B.D."/>
        </authorList>
    </citation>
    <scope>NUCLEOTIDE SEQUENCE</scope>
    <source>
        <strain evidence="2">HI-2016</strain>
    </source>
</reference>
<comment type="caution">
    <text evidence="2">The sequence shown here is derived from an EMBL/GenBank/DDBJ whole genome shotgun (WGS) entry which is preliminary data.</text>
</comment>
<feature type="region of interest" description="Disordered" evidence="1">
    <location>
        <begin position="708"/>
        <end position="727"/>
    </location>
</feature>
<gene>
    <name evidence="2" type="ORF">JZ751_026205</name>
</gene>
<keyword evidence="3" id="KW-1185">Reference proteome</keyword>
<sequence>MKLRPFFPSVSNEFLSCLSTKDFSCETYQAVVRALSEQISSLDKMRQRTVYSHFIYLFLSRNDTSDTGCLSNTDGSTDWLETNFGNFSVFAPLDDLLTLNENFSSFDALPLLTPSQAAELTLSSGALYNTDQIDAVFDRLETEEPFQNIDNQAAELTLSSGALYNTDQIDAVFDRLETEEPFQNIDEYLTQLSKHPELPEISPAVKDIMMNRTFHIIDEHFPQFESQDWTAWFHVKLIPILASFQAEMLAVATSEANCTNYQIIVGGVSKVSGQMTQSRKQEIAQVLLDNLKESVLRFSEPACREDIKNDADFLQVNLGSFSKDAPYSELKALNITGLEVLDALSPTQKVDLLLDPSLDALENETTVRIVFSSIVESPEEEELDEFFEAFVEATAQENRTIIENPDVRDTMLNLTLKALAPRFPTFEASDFALWFQVYLVVLLPSFHPESLLLIPMDISCDSYHAILKGLDQSLASLPFELQQGIKSSKDILTQKVPKRCTVRPVVGECEETPVDEMDLCAGVNSHPLELNLTSEEFSGILCAFSLESYACSSTQLTAENLATLLKCKLSTNLPYSTALWKLFFMKMSDVLAEALFEYAGMTSNINGPLVPEVLDAIGEIQINKFSEEELKNVSFIKKWFEMKLRPFFPSVSNEFLSCLSTKDFSCETYQAVVRALSEQISSLDKMRQRTVYSHFIYLFLSRNDTSAGHQVKQGHSDTESSKTLQGHHFHTQSSSFSHCQSQSQNSSVSHCQSQSQSSSVSYCQSQSQNSSVSHCQSQSQSSSVSYCQSQSQNSSVSHCQSQSQSSSVSYCQSQSQNSS</sequence>
<evidence type="ECO:0000256" key="1">
    <source>
        <dbReference type="SAM" id="MobiDB-lite"/>
    </source>
</evidence>
<feature type="non-terminal residue" evidence="2">
    <location>
        <position position="1"/>
    </location>
</feature>
<evidence type="ECO:0000313" key="2">
    <source>
        <dbReference type="EMBL" id="KAG9349852.1"/>
    </source>
</evidence>
<dbReference type="Proteomes" id="UP000824540">
    <property type="component" value="Unassembled WGS sequence"/>
</dbReference>
<proteinExistence type="predicted"/>
<dbReference type="AlphaFoldDB" id="A0A8T2PJL9"/>
<accession>A0A8T2PJL9</accession>
<dbReference type="EMBL" id="JAFBMS010000008">
    <property type="protein sequence ID" value="KAG9349852.1"/>
    <property type="molecule type" value="Genomic_DNA"/>
</dbReference>